<dbReference type="Proteomes" id="UP000326178">
    <property type="component" value="Chromosome"/>
</dbReference>
<dbReference type="RefSeq" id="WP_150487736.1">
    <property type="nucleotide sequence ID" value="NZ_BMUV01000001.1"/>
</dbReference>
<organism evidence="3 4">
    <name type="scientific">Streptomyces nitrosporeus</name>
    <dbReference type="NCBI Taxonomy" id="28894"/>
    <lineage>
        <taxon>Bacteria</taxon>
        <taxon>Bacillati</taxon>
        <taxon>Actinomycetota</taxon>
        <taxon>Actinomycetes</taxon>
        <taxon>Kitasatosporales</taxon>
        <taxon>Streptomycetaceae</taxon>
        <taxon>Streptomyces</taxon>
    </lineage>
</organism>
<feature type="region of interest" description="Disordered" evidence="1">
    <location>
        <begin position="60"/>
        <end position="87"/>
    </location>
</feature>
<evidence type="ECO:0000256" key="1">
    <source>
        <dbReference type="SAM" id="MobiDB-lite"/>
    </source>
</evidence>
<evidence type="ECO:0000313" key="4">
    <source>
        <dbReference type="Proteomes" id="UP000326178"/>
    </source>
</evidence>
<dbReference type="KEGG" id="snk:CP967_10635"/>
<feature type="transmembrane region" description="Helical" evidence="2">
    <location>
        <begin position="38"/>
        <end position="58"/>
    </location>
</feature>
<evidence type="ECO:0000313" key="3">
    <source>
        <dbReference type="EMBL" id="QEU72388.1"/>
    </source>
</evidence>
<evidence type="ECO:0000256" key="2">
    <source>
        <dbReference type="SAM" id="Phobius"/>
    </source>
</evidence>
<dbReference type="AlphaFoldDB" id="A0A5J6F7P6"/>
<gene>
    <name evidence="3" type="ORF">CP967_10635</name>
</gene>
<keyword evidence="2" id="KW-0812">Transmembrane</keyword>
<keyword evidence="2" id="KW-0472">Membrane</keyword>
<accession>A0A5J6F7P6</accession>
<proteinExistence type="predicted"/>
<name>A0A5J6F7P6_9ACTN</name>
<protein>
    <submittedName>
        <fullName evidence="3">Uncharacterized protein</fullName>
    </submittedName>
</protein>
<keyword evidence="4" id="KW-1185">Reference proteome</keyword>
<sequence length="260" mass="26990">MNDVRELLERAAEDAGRPTVSTEAVYVRAARLRFRRRAAVSAAALAVVAAGAVGLPRVTGGTGAEQSSVAAERAGRAGETGTSGRAGRVEALLPPGTGSVEQVSLAVLIKNATPEQAETTYAGPLDGEYMIRADGGVGYLVVRFMDSAAAGRKLGGAPQDDICVRRGKEPPVTGCVREELPDGGVLTTWSDAMEYGDGGTPRWGPETVGRLRLEDGSLLGVRASSGYLGERSQGPLLKSPPLGQDALRALMRRPELLPGA</sequence>
<dbReference type="OrthoDB" id="4187682at2"/>
<dbReference type="EMBL" id="CP023702">
    <property type="protein sequence ID" value="QEU72388.1"/>
    <property type="molecule type" value="Genomic_DNA"/>
</dbReference>
<reference evidence="3 4" key="1">
    <citation type="submission" date="2017-09" db="EMBL/GenBank/DDBJ databases">
        <authorList>
            <person name="Lee N."/>
            <person name="Cho B.-K."/>
        </authorList>
    </citation>
    <scope>NUCLEOTIDE SEQUENCE [LARGE SCALE GENOMIC DNA]</scope>
    <source>
        <strain evidence="3 4">ATCC 12769</strain>
    </source>
</reference>
<keyword evidence="2" id="KW-1133">Transmembrane helix</keyword>